<comment type="caution">
    <text evidence="2">The sequence shown here is derived from an EMBL/GenBank/DDBJ whole genome shotgun (WGS) entry which is preliminary data.</text>
</comment>
<sequence>MLTERPTTRPGLRLASILREAGFALAALALWMLLLLSPLHQSAQALVTFQIAGALPPGASLLCQPAGGPRAEDRPVLTCPFQGVTATAALPPLAQGLILSRRRCSLLRRARPAPPRPRRARHALPQPRAPPVLI</sequence>
<dbReference type="AlphaFoldDB" id="A0A8K0V9Z9"/>
<feature type="region of interest" description="Disordered" evidence="1">
    <location>
        <begin position="110"/>
        <end position="134"/>
    </location>
</feature>
<protein>
    <submittedName>
        <fullName evidence="2">Uncharacterized protein</fullName>
    </submittedName>
</protein>
<evidence type="ECO:0000313" key="2">
    <source>
        <dbReference type="EMBL" id="MBL4916378.1"/>
    </source>
</evidence>
<reference evidence="2" key="1">
    <citation type="submission" date="2021-01" db="EMBL/GenBank/DDBJ databases">
        <title>Tabrizicola alba sp. nov. a motile alkaliphilic bacterium isolated from a soda lake.</title>
        <authorList>
            <person name="Szuroczki S."/>
            <person name="Abbaszade G."/>
            <person name="Schumann P."/>
            <person name="Toth E."/>
        </authorList>
    </citation>
    <scope>NUCLEOTIDE SEQUENCE</scope>
    <source>
        <strain evidence="2">DMG-N-6</strain>
    </source>
</reference>
<feature type="compositionally biased region" description="Basic residues" evidence="1">
    <location>
        <begin position="110"/>
        <end position="122"/>
    </location>
</feature>
<organism evidence="2 3">
    <name type="scientific">Szabonella alba</name>
    <dbReference type="NCBI Taxonomy" id="2804194"/>
    <lineage>
        <taxon>Bacteria</taxon>
        <taxon>Pseudomonadati</taxon>
        <taxon>Pseudomonadota</taxon>
        <taxon>Alphaproteobacteria</taxon>
        <taxon>Rhodobacterales</taxon>
        <taxon>Paracoccaceae</taxon>
        <taxon>Szabonella</taxon>
    </lineage>
</organism>
<dbReference type="EMBL" id="JAESVN010000001">
    <property type="protein sequence ID" value="MBL4916378.1"/>
    <property type="molecule type" value="Genomic_DNA"/>
</dbReference>
<gene>
    <name evidence="2" type="ORF">JL811_04015</name>
</gene>
<dbReference type="RefSeq" id="WP_202687038.1">
    <property type="nucleotide sequence ID" value="NZ_JAESVN010000001.1"/>
</dbReference>
<evidence type="ECO:0000313" key="3">
    <source>
        <dbReference type="Proteomes" id="UP000648908"/>
    </source>
</evidence>
<dbReference type="Proteomes" id="UP000648908">
    <property type="component" value="Unassembled WGS sequence"/>
</dbReference>
<name>A0A8K0V9Z9_9RHOB</name>
<evidence type="ECO:0000256" key="1">
    <source>
        <dbReference type="SAM" id="MobiDB-lite"/>
    </source>
</evidence>
<keyword evidence="3" id="KW-1185">Reference proteome</keyword>
<accession>A0A8K0V9Z9</accession>
<proteinExistence type="predicted"/>